<feature type="region of interest" description="Disordered" evidence="1">
    <location>
        <begin position="65"/>
        <end position="131"/>
    </location>
</feature>
<dbReference type="EMBL" id="LKCN02000001">
    <property type="protein sequence ID" value="RCI16562.1"/>
    <property type="molecule type" value="Genomic_DNA"/>
</dbReference>
<name>A0A367LQQ4_9HYPO</name>
<dbReference type="AlphaFoldDB" id="A0A367LQQ4"/>
<dbReference type="Proteomes" id="UP000253664">
    <property type="component" value="Unassembled WGS sequence"/>
</dbReference>
<evidence type="ECO:0000256" key="1">
    <source>
        <dbReference type="SAM" id="MobiDB-lite"/>
    </source>
</evidence>
<keyword evidence="3" id="KW-1185">Reference proteome</keyword>
<feature type="compositionally biased region" description="Basic residues" evidence="1">
    <location>
        <begin position="102"/>
        <end position="113"/>
    </location>
</feature>
<proteinExistence type="predicted"/>
<sequence length="263" mass="29532">MCAHRYRERWRFGVLLRVVRARTEEAFVNCHISRGRLDCLSVFDSGGPWHVSCDAVSVRLGQDKPLSMDINNGDSKIRDLGPPPRRVEGEEKKKKYDDGRSCGRRAGRRRSRARSGGLTHPHDATTPGTLHFSPAQYEMIRQFTRWEHETTQQTGGGGENNPPRLTNQSGCLLLIALCGGLSIAYPVRQGRVIRESSGQIHILPPKPFYPLHKLREPASIRTTVGLLQQTGGSHHESHGLKQSEAGISGPRRRLWLPKIWQTV</sequence>
<evidence type="ECO:0000313" key="3">
    <source>
        <dbReference type="Proteomes" id="UP000253664"/>
    </source>
</evidence>
<organism evidence="2 3">
    <name type="scientific">Ophiocordyceps polyrhachis-furcata BCC 54312</name>
    <dbReference type="NCBI Taxonomy" id="1330021"/>
    <lineage>
        <taxon>Eukaryota</taxon>
        <taxon>Fungi</taxon>
        <taxon>Dikarya</taxon>
        <taxon>Ascomycota</taxon>
        <taxon>Pezizomycotina</taxon>
        <taxon>Sordariomycetes</taxon>
        <taxon>Hypocreomycetidae</taxon>
        <taxon>Hypocreales</taxon>
        <taxon>Ophiocordycipitaceae</taxon>
        <taxon>Ophiocordyceps</taxon>
    </lineage>
</organism>
<reference evidence="2 3" key="1">
    <citation type="journal article" date="2015" name="BMC Genomics">
        <title>Insights from the genome of Ophiocordyceps polyrhachis-furcata to pathogenicity and host specificity in insect fungi.</title>
        <authorList>
            <person name="Wichadakul D."/>
            <person name="Kobmoo N."/>
            <person name="Ingsriswang S."/>
            <person name="Tangphatsornruang S."/>
            <person name="Chantasingh D."/>
            <person name="Luangsa-ard J.J."/>
            <person name="Eurwilaichitr L."/>
        </authorList>
    </citation>
    <scope>NUCLEOTIDE SEQUENCE [LARGE SCALE GENOMIC DNA]</scope>
    <source>
        <strain evidence="2 3">BCC 54312</strain>
    </source>
</reference>
<evidence type="ECO:0000313" key="2">
    <source>
        <dbReference type="EMBL" id="RCI16562.1"/>
    </source>
</evidence>
<protein>
    <submittedName>
        <fullName evidence="2">Uncharacterized protein</fullName>
    </submittedName>
</protein>
<accession>A0A367LQQ4</accession>
<comment type="caution">
    <text evidence="2">The sequence shown here is derived from an EMBL/GenBank/DDBJ whole genome shotgun (WGS) entry which is preliminary data.</text>
</comment>
<gene>
    <name evidence="2" type="ORF">L249_2789</name>
</gene>
<feature type="compositionally biased region" description="Basic and acidic residues" evidence="1">
    <location>
        <begin position="75"/>
        <end position="101"/>
    </location>
</feature>